<dbReference type="NCBIfam" id="TIGR00176">
    <property type="entry name" value="mobB"/>
    <property type="match status" value="1"/>
</dbReference>
<dbReference type="AlphaFoldDB" id="A0A0C2UZV3"/>
<dbReference type="InterPro" id="IPR052539">
    <property type="entry name" value="MGD_biosynthesis_adapter"/>
</dbReference>
<dbReference type="InterPro" id="IPR004435">
    <property type="entry name" value="MobB_dom"/>
</dbReference>
<dbReference type="GO" id="GO:0006777">
    <property type="term" value="P:Mo-molybdopterin cofactor biosynthetic process"/>
    <property type="evidence" value="ECO:0007669"/>
    <property type="project" value="InterPro"/>
</dbReference>
<dbReference type="OrthoDB" id="9804758at2"/>
<reference evidence="2 3" key="1">
    <citation type="submission" date="2015-01" db="EMBL/GenBank/DDBJ databases">
        <title>Genome Sequence of Magnetospirillum magnetotacticum Strain MS-1.</title>
        <authorList>
            <person name="Marinov G.K."/>
            <person name="Smalley M.D."/>
            <person name="DeSalvo G."/>
        </authorList>
    </citation>
    <scope>NUCLEOTIDE SEQUENCE [LARGE SCALE GENOMIC DNA]</scope>
    <source>
        <strain evidence="2 3">MS-1</strain>
    </source>
</reference>
<protein>
    <submittedName>
        <fullName evidence="2">Molybdopterin-guanine dinucleotide biosynthesis protein MobB</fullName>
    </submittedName>
</protein>
<proteinExistence type="predicted"/>
<dbReference type="SUPFAM" id="SSF52540">
    <property type="entry name" value="P-loop containing nucleoside triphosphate hydrolases"/>
    <property type="match status" value="1"/>
</dbReference>
<gene>
    <name evidence="2" type="ORF">CCC_03644</name>
</gene>
<accession>A0A0C2UZV3</accession>
<dbReference type="GO" id="GO:0005525">
    <property type="term" value="F:GTP binding"/>
    <property type="evidence" value="ECO:0007669"/>
    <property type="project" value="InterPro"/>
</dbReference>
<organism evidence="2 3">
    <name type="scientific">Paramagnetospirillum magnetotacticum MS-1</name>
    <dbReference type="NCBI Taxonomy" id="272627"/>
    <lineage>
        <taxon>Bacteria</taxon>
        <taxon>Pseudomonadati</taxon>
        <taxon>Pseudomonadota</taxon>
        <taxon>Alphaproteobacteria</taxon>
        <taxon>Rhodospirillales</taxon>
        <taxon>Magnetospirillaceae</taxon>
        <taxon>Paramagnetospirillum</taxon>
    </lineage>
</organism>
<keyword evidence="3" id="KW-1185">Reference proteome</keyword>
<evidence type="ECO:0000313" key="2">
    <source>
        <dbReference type="EMBL" id="KIL98361.1"/>
    </source>
</evidence>
<dbReference type="Proteomes" id="UP000031971">
    <property type="component" value="Unassembled WGS sequence"/>
</dbReference>
<dbReference type="InterPro" id="IPR027417">
    <property type="entry name" value="P-loop_NTPase"/>
</dbReference>
<dbReference type="Gene3D" id="3.40.50.300">
    <property type="entry name" value="P-loop containing nucleotide triphosphate hydrolases"/>
    <property type="match status" value="1"/>
</dbReference>
<dbReference type="EMBL" id="JXSL01000028">
    <property type="protein sequence ID" value="KIL98361.1"/>
    <property type="molecule type" value="Genomic_DNA"/>
</dbReference>
<dbReference type="PANTHER" id="PTHR40072">
    <property type="entry name" value="MOLYBDOPTERIN-GUANINE DINUCLEOTIDE BIOSYNTHESIS ADAPTER PROTEIN-RELATED"/>
    <property type="match status" value="1"/>
</dbReference>
<dbReference type="Pfam" id="PF03205">
    <property type="entry name" value="MobB"/>
    <property type="match status" value="1"/>
</dbReference>
<dbReference type="CDD" id="cd03116">
    <property type="entry name" value="MobB"/>
    <property type="match status" value="1"/>
</dbReference>
<name>A0A0C2UZV3_PARME</name>
<comment type="caution">
    <text evidence="2">The sequence shown here is derived from an EMBL/GenBank/DDBJ whole genome shotgun (WGS) entry which is preliminary data.</text>
</comment>
<dbReference type="RefSeq" id="WP_041041585.1">
    <property type="nucleotide sequence ID" value="NZ_JXSL01000028.1"/>
</dbReference>
<sequence length="163" mass="17564">MKVFGIAGWSGSGKTTLLIRLIPALVGRGVRLATVKHTHHDPAVGDEECRALARAGAVECVVASPRRFALVHEIHPGEEEPPLDWLVARFAGCDLLLIEGYKWASHAKLEVWDPGLGKSMLAPEEATVVALAADDPVAFGALPRFNRDDVAGIADFICQYCQI</sequence>
<evidence type="ECO:0000313" key="3">
    <source>
        <dbReference type="Proteomes" id="UP000031971"/>
    </source>
</evidence>
<dbReference type="PANTHER" id="PTHR40072:SF1">
    <property type="entry name" value="MOLYBDOPTERIN-GUANINE DINUCLEOTIDE BIOSYNTHESIS ADAPTER PROTEIN"/>
    <property type="match status" value="1"/>
</dbReference>
<evidence type="ECO:0000259" key="1">
    <source>
        <dbReference type="Pfam" id="PF03205"/>
    </source>
</evidence>
<feature type="domain" description="Molybdopterin-guanine dinucleotide biosynthesis protein B (MobB)" evidence="1">
    <location>
        <begin position="3"/>
        <end position="134"/>
    </location>
</feature>
<dbReference type="STRING" id="272627.CCC_03644"/>